<proteinExistence type="inferred from homology"/>
<gene>
    <name evidence="17" type="primary">uppP</name>
    <name evidence="18" type="ORF">JQS43_13545</name>
</gene>
<dbReference type="GO" id="GO:0071555">
    <property type="term" value="P:cell wall organization"/>
    <property type="evidence" value="ECO:0007669"/>
    <property type="project" value="UniProtKB-KW"/>
</dbReference>
<evidence type="ECO:0000256" key="11">
    <source>
        <dbReference type="ARBA" id="ARBA00023136"/>
    </source>
</evidence>
<evidence type="ECO:0000256" key="3">
    <source>
        <dbReference type="ARBA" id="ARBA00012374"/>
    </source>
</evidence>
<evidence type="ECO:0000313" key="19">
    <source>
        <dbReference type="Proteomes" id="UP000662857"/>
    </source>
</evidence>
<keyword evidence="12 17" id="KW-0046">Antibiotic resistance</keyword>
<keyword evidence="6 17" id="KW-0812">Transmembrane</keyword>
<keyword evidence="9 17" id="KW-0573">Peptidoglycan synthesis</keyword>
<evidence type="ECO:0000256" key="10">
    <source>
        <dbReference type="ARBA" id="ARBA00022989"/>
    </source>
</evidence>
<feature type="transmembrane region" description="Helical" evidence="17">
    <location>
        <begin position="192"/>
        <end position="209"/>
    </location>
</feature>
<protein>
    <recommendedName>
        <fullName evidence="4 17">Undecaprenyl-diphosphatase</fullName>
        <ecNumber evidence="3 17">3.6.1.27</ecNumber>
    </recommendedName>
    <alternativeName>
        <fullName evidence="15 17">Bacitracin resistance protein</fullName>
    </alternativeName>
    <alternativeName>
        <fullName evidence="14 17">Undecaprenyl pyrophosphate phosphatase</fullName>
    </alternativeName>
</protein>
<evidence type="ECO:0000256" key="12">
    <source>
        <dbReference type="ARBA" id="ARBA00023251"/>
    </source>
</evidence>
<evidence type="ECO:0000256" key="14">
    <source>
        <dbReference type="ARBA" id="ARBA00032707"/>
    </source>
</evidence>
<dbReference type="HAMAP" id="MF_01006">
    <property type="entry name" value="Undec_diphosphatase"/>
    <property type="match status" value="1"/>
</dbReference>
<dbReference type="PANTHER" id="PTHR30622:SF3">
    <property type="entry name" value="UNDECAPRENYL-DIPHOSPHATASE"/>
    <property type="match status" value="1"/>
</dbReference>
<dbReference type="PANTHER" id="PTHR30622">
    <property type="entry name" value="UNDECAPRENYL-DIPHOSPHATASE"/>
    <property type="match status" value="1"/>
</dbReference>
<evidence type="ECO:0000256" key="7">
    <source>
        <dbReference type="ARBA" id="ARBA00022801"/>
    </source>
</evidence>
<keyword evidence="11 17" id="KW-0472">Membrane</keyword>
<comment type="catalytic activity">
    <reaction evidence="16 17">
        <text>di-trans,octa-cis-undecaprenyl diphosphate + H2O = di-trans,octa-cis-undecaprenyl phosphate + phosphate + H(+)</text>
        <dbReference type="Rhea" id="RHEA:28094"/>
        <dbReference type="ChEBI" id="CHEBI:15377"/>
        <dbReference type="ChEBI" id="CHEBI:15378"/>
        <dbReference type="ChEBI" id="CHEBI:43474"/>
        <dbReference type="ChEBI" id="CHEBI:58405"/>
        <dbReference type="ChEBI" id="CHEBI:60392"/>
        <dbReference type="EC" id="3.6.1.27"/>
    </reaction>
</comment>
<dbReference type="NCBIfam" id="TIGR00753">
    <property type="entry name" value="undec_PP_bacA"/>
    <property type="match status" value="1"/>
</dbReference>
<keyword evidence="8 17" id="KW-0133">Cell shape</keyword>
<dbReference type="RefSeq" id="WP_239674760.1">
    <property type="nucleotide sequence ID" value="NZ_CP070499.1"/>
</dbReference>
<keyword evidence="7 17" id="KW-0378">Hydrolase</keyword>
<dbReference type="Proteomes" id="UP000662857">
    <property type="component" value="Chromosome"/>
</dbReference>
<evidence type="ECO:0000256" key="1">
    <source>
        <dbReference type="ARBA" id="ARBA00004651"/>
    </source>
</evidence>
<keyword evidence="13 17" id="KW-0961">Cell wall biogenesis/degradation</keyword>
<dbReference type="GO" id="GO:0050380">
    <property type="term" value="F:undecaprenyl-diphosphatase activity"/>
    <property type="evidence" value="ECO:0007669"/>
    <property type="project" value="UniProtKB-UniRule"/>
</dbReference>
<evidence type="ECO:0000256" key="16">
    <source>
        <dbReference type="ARBA" id="ARBA00047594"/>
    </source>
</evidence>
<dbReference type="GO" id="GO:0008360">
    <property type="term" value="P:regulation of cell shape"/>
    <property type="evidence" value="ECO:0007669"/>
    <property type="project" value="UniProtKB-KW"/>
</dbReference>
<keyword evidence="19" id="KW-1185">Reference proteome</keyword>
<dbReference type="KEGG" id="nhy:JQS43_13545"/>
<evidence type="ECO:0000256" key="5">
    <source>
        <dbReference type="ARBA" id="ARBA00022475"/>
    </source>
</evidence>
<feature type="transmembrane region" description="Helical" evidence="17">
    <location>
        <begin position="221"/>
        <end position="242"/>
    </location>
</feature>
<organism evidence="18 19">
    <name type="scientific">Natronosporangium hydrolyticum</name>
    <dbReference type="NCBI Taxonomy" id="2811111"/>
    <lineage>
        <taxon>Bacteria</taxon>
        <taxon>Bacillati</taxon>
        <taxon>Actinomycetota</taxon>
        <taxon>Actinomycetes</taxon>
        <taxon>Micromonosporales</taxon>
        <taxon>Micromonosporaceae</taxon>
        <taxon>Natronosporangium</taxon>
    </lineage>
</organism>
<feature type="transmembrane region" description="Helical" evidence="17">
    <location>
        <begin position="42"/>
        <end position="63"/>
    </location>
</feature>
<feature type="transmembrane region" description="Helical" evidence="17">
    <location>
        <begin position="90"/>
        <end position="107"/>
    </location>
</feature>
<dbReference type="Pfam" id="PF02673">
    <property type="entry name" value="BacA"/>
    <property type="match status" value="1"/>
</dbReference>
<dbReference type="EMBL" id="CP070499">
    <property type="protein sequence ID" value="QSB12720.1"/>
    <property type="molecule type" value="Genomic_DNA"/>
</dbReference>
<dbReference type="EC" id="3.6.1.27" evidence="3 17"/>
<feature type="transmembrane region" description="Helical" evidence="17">
    <location>
        <begin position="119"/>
        <end position="140"/>
    </location>
</feature>
<evidence type="ECO:0000256" key="9">
    <source>
        <dbReference type="ARBA" id="ARBA00022984"/>
    </source>
</evidence>
<dbReference type="GO" id="GO:0005886">
    <property type="term" value="C:plasma membrane"/>
    <property type="evidence" value="ECO:0007669"/>
    <property type="project" value="UniProtKB-SubCell"/>
</dbReference>
<evidence type="ECO:0000256" key="2">
    <source>
        <dbReference type="ARBA" id="ARBA00010621"/>
    </source>
</evidence>
<evidence type="ECO:0000256" key="15">
    <source>
        <dbReference type="ARBA" id="ARBA00032932"/>
    </source>
</evidence>
<dbReference type="AlphaFoldDB" id="A0A895YER8"/>
<evidence type="ECO:0000313" key="18">
    <source>
        <dbReference type="EMBL" id="QSB12720.1"/>
    </source>
</evidence>
<comment type="miscellaneous">
    <text evidence="17">Bacitracin is thought to be involved in the inhibition of peptidoglycan synthesis by sequestering undecaprenyl diphosphate, thereby reducing the pool of lipid carrier available.</text>
</comment>
<evidence type="ECO:0000256" key="17">
    <source>
        <dbReference type="HAMAP-Rule" id="MF_01006"/>
    </source>
</evidence>
<evidence type="ECO:0000256" key="6">
    <source>
        <dbReference type="ARBA" id="ARBA00022692"/>
    </source>
</evidence>
<feature type="transmembrane region" description="Helical" evidence="17">
    <location>
        <begin position="254"/>
        <end position="275"/>
    </location>
</feature>
<accession>A0A895YER8</accession>
<dbReference type="InterPro" id="IPR003824">
    <property type="entry name" value="UppP"/>
</dbReference>
<comment type="subcellular location">
    <subcellularLocation>
        <location evidence="1 17">Cell membrane</location>
        <topology evidence="1 17">Multi-pass membrane protein</topology>
    </subcellularLocation>
</comment>
<dbReference type="GO" id="GO:0046677">
    <property type="term" value="P:response to antibiotic"/>
    <property type="evidence" value="ECO:0007669"/>
    <property type="project" value="UniProtKB-UniRule"/>
</dbReference>
<dbReference type="GO" id="GO:0009252">
    <property type="term" value="P:peptidoglycan biosynthetic process"/>
    <property type="evidence" value="ECO:0007669"/>
    <property type="project" value="UniProtKB-KW"/>
</dbReference>
<keyword evidence="10 17" id="KW-1133">Transmembrane helix</keyword>
<comment type="similarity">
    <text evidence="2 17">Belongs to the UppP family.</text>
</comment>
<comment type="function">
    <text evidence="17">Catalyzes the dephosphorylation of undecaprenyl diphosphate (UPP). Confers resistance to bacitracin.</text>
</comment>
<reference evidence="18" key="1">
    <citation type="submission" date="2021-02" db="EMBL/GenBank/DDBJ databases">
        <title>Natrosporangium hydrolyticum gen. nov., sp. nov, a haloalkaliphilic actinobacterium from a soda solonchak soil.</title>
        <authorList>
            <person name="Sorokin D.Y."/>
            <person name="Khijniak T.V."/>
            <person name="Zakharycheva A.P."/>
            <person name="Boueva O.V."/>
            <person name="Ariskina E.V."/>
            <person name="Hahnke R.L."/>
            <person name="Bunk B."/>
            <person name="Sproer C."/>
            <person name="Schumann P."/>
            <person name="Evtushenko L.I."/>
            <person name="Kublanov I.V."/>
        </authorList>
    </citation>
    <scope>NUCLEOTIDE SEQUENCE</scope>
    <source>
        <strain evidence="18">DSM 106523</strain>
    </source>
</reference>
<evidence type="ECO:0000256" key="4">
    <source>
        <dbReference type="ARBA" id="ARBA00021581"/>
    </source>
</evidence>
<name>A0A895YER8_9ACTN</name>
<sequence>MELWQALVLGIVEGITEFLPISSTGHLVVVEKLMGLPVNDPAMIAFTAVIQSGAIAAVLVYFAKDIFRLTVGWVKGIFVPAARRELEYRLAWYVIIGSLPIVLAGYFGQDLIKGSLWNLWTVAAGMILWSGVMAFAEHAATQVRSERQLNLTDSLVVGVAQCLSLVPGVSRAGATITVGLLRDLDRVTATRLSFFLGIPALVGAGALELGELRGSENVSTAALLVGTVVSFVVAYASIAWLLRFVAKHTLMTFVWYRLGFAAFIIILLLTGTVTAT</sequence>
<dbReference type="NCBIfam" id="NF001392">
    <property type="entry name" value="PRK00281.2-1"/>
    <property type="match status" value="1"/>
</dbReference>
<keyword evidence="5 17" id="KW-1003">Cell membrane</keyword>
<evidence type="ECO:0000256" key="13">
    <source>
        <dbReference type="ARBA" id="ARBA00023316"/>
    </source>
</evidence>
<evidence type="ECO:0000256" key="8">
    <source>
        <dbReference type="ARBA" id="ARBA00022960"/>
    </source>
</evidence>